<protein>
    <recommendedName>
        <fullName evidence="6 7">Large ribosomal subunit protein uL3</fullName>
    </recommendedName>
</protein>
<dbReference type="PROSITE" id="PS00474">
    <property type="entry name" value="RIBOSOMAL_L3"/>
    <property type="match status" value="1"/>
</dbReference>
<evidence type="ECO:0000313" key="10">
    <source>
        <dbReference type="EMBL" id="SHI93795.1"/>
    </source>
</evidence>
<dbReference type="GO" id="GO:0003735">
    <property type="term" value="F:structural constituent of ribosome"/>
    <property type="evidence" value="ECO:0007669"/>
    <property type="project" value="UniProtKB-UniRule"/>
</dbReference>
<dbReference type="OrthoDB" id="9806135at2"/>
<evidence type="ECO:0000256" key="6">
    <source>
        <dbReference type="ARBA" id="ARBA00035243"/>
    </source>
</evidence>
<name>A0A1M6F7X0_9FIRM</name>
<dbReference type="InterPro" id="IPR009000">
    <property type="entry name" value="Transl_B-barrel_sf"/>
</dbReference>
<evidence type="ECO:0000256" key="4">
    <source>
        <dbReference type="ARBA" id="ARBA00022980"/>
    </source>
</evidence>
<evidence type="ECO:0000256" key="2">
    <source>
        <dbReference type="ARBA" id="ARBA00022730"/>
    </source>
</evidence>
<comment type="subunit">
    <text evidence="7 9">Part of the 50S ribosomal subunit. Forms a cluster with proteins L14 and L19.</text>
</comment>
<dbReference type="SUPFAM" id="SSF50447">
    <property type="entry name" value="Translation proteins"/>
    <property type="match status" value="1"/>
</dbReference>
<gene>
    <name evidence="7" type="primary">rplC</name>
    <name evidence="10" type="ORF">SAMN05444373_101559</name>
</gene>
<dbReference type="Gene3D" id="2.40.30.10">
    <property type="entry name" value="Translation factors"/>
    <property type="match status" value="1"/>
</dbReference>
<evidence type="ECO:0000256" key="9">
    <source>
        <dbReference type="RuleBase" id="RU003906"/>
    </source>
</evidence>
<dbReference type="GO" id="GO:0006412">
    <property type="term" value="P:translation"/>
    <property type="evidence" value="ECO:0007669"/>
    <property type="project" value="UniProtKB-UniRule"/>
</dbReference>
<dbReference type="InterPro" id="IPR019926">
    <property type="entry name" value="Ribosomal_uL3_CS"/>
</dbReference>
<dbReference type="NCBIfam" id="TIGR03625">
    <property type="entry name" value="L3_bact"/>
    <property type="match status" value="1"/>
</dbReference>
<organism evidence="10 11">
    <name type="scientific">Thermoclostridium caenicola</name>
    <dbReference type="NCBI Taxonomy" id="659425"/>
    <lineage>
        <taxon>Bacteria</taxon>
        <taxon>Bacillati</taxon>
        <taxon>Bacillota</taxon>
        <taxon>Clostridia</taxon>
        <taxon>Eubacteriales</taxon>
        <taxon>Oscillospiraceae</taxon>
        <taxon>Thermoclostridium</taxon>
    </lineage>
</organism>
<dbReference type="GO" id="GO:0022625">
    <property type="term" value="C:cytosolic large ribosomal subunit"/>
    <property type="evidence" value="ECO:0007669"/>
    <property type="project" value="TreeGrafter"/>
</dbReference>
<comment type="similarity">
    <text evidence="1 7 8">Belongs to the universal ribosomal protein uL3 family.</text>
</comment>
<dbReference type="InterPro" id="IPR019927">
    <property type="entry name" value="Ribosomal_uL3_bac/org-type"/>
</dbReference>
<dbReference type="Pfam" id="PF00297">
    <property type="entry name" value="Ribosomal_L3"/>
    <property type="match status" value="1"/>
</dbReference>
<dbReference type="EMBL" id="FQZP01000015">
    <property type="protein sequence ID" value="SHI93795.1"/>
    <property type="molecule type" value="Genomic_DNA"/>
</dbReference>
<proteinExistence type="inferred from homology"/>
<reference evidence="10 11" key="1">
    <citation type="submission" date="2016-11" db="EMBL/GenBank/DDBJ databases">
        <authorList>
            <person name="Varghese N."/>
            <person name="Submissions S."/>
        </authorList>
    </citation>
    <scope>NUCLEOTIDE SEQUENCE [LARGE SCALE GENOMIC DNA]</scope>
    <source>
        <strain evidence="10 11">DSM 19027</strain>
    </source>
</reference>
<sequence length="212" mass="22705">MKKCMLGKKIGMTQVFTEDGNMVPVTVISAGPVAVVQKKTVEIDGYNALKVGYEDVPAKKLNKPLKGQFEKAKVPAKRYLREFRLDDISGFEVGSVIKVEDMFADGDKVDVTGISKGKGFQGTVKRFGTGRGRMSHGSGYHRGLGSMGAHSDPSRVFKGKVMPGHMGAERVTVQNLTVVKVDAERGLLLVKGAVPGPKGGLLMIKDSVKAKA</sequence>
<keyword evidence="3 7" id="KW-0694">RNA-binding</keyword>
<dbReference type="AlphaFoldDB" id="A0A1M6F7X0"/>
<dbReference type="GO" id="GO:0019843">
    <property type="term" value="F:rRNA binding"/>
    <property type="evidence" value="ECO:0007669"/>
    <property type="project" value="UniProtKB-UniRule"/>
</dbReference>
<dbReference type="FunFam" id="2.40.30.10:FF:000004">
    <property type="entry name" value="50S ribosomal protein L3"/>
    <property type="match status" value="1"/>
</dbReference>
<keyword evidence="5 7" id="KW-0687">Ribonucleoprotein</keyword>
<dbReference type="RefSeq" id="WP_149678445.1">
    <property type="nucleotide sequence ID" value="NZ_DAONMB010000001.1"/>
</dbReference>
<keyword evidence="11" id="KW-1185">Reference proteome</keyword>
<dbReference type="InterPro" id="IPR000597">
    <property type="entry name" value="Ribosomal_uL3"/>
</dbReference>
<dbReference type="PANTHER" id="PTHR11229:SF16">
    <property type="entry name" value="LARGE RIBOSOMAL SUBUNIT PROTEIN UL3C"/>
    <property type="match status" value="1"/>
</dbReference>
<evidence type="ECO:0000256" key="5">
    <source>
        <dbReference type="ARBA" id="ARBA00023274"/>
    </source>
</evidence>
<evidence type="ECO:0000256" key="7">
    <source>
        <dbReference type="HAMAP-Rule" id="MF_01325"/>
    </source>
</evidence>
<keyword evidence="4 7" id="KW-0689">Ribosomal protein</keyword>
<dbReference type="FunFam" id="3.30.160.810:FF:000001">
    <property type="entry name" value="50S ribosomal protein L3"/>
    <property type="match status" value="1"/>
</dbReference>
<dbReference type="Proteomes" id="UP000324781">
    <property type="component" value="Unassembled WGS sequence"/>
</dbReference>
<dbReference type="HAMAP" id="MF_01325_B">
    <property type="entry name" value="Ribosomal_uL3_B"/>
    <property type="match status" value="1"/>
</dbReference>
<dbReference type="Gene3D" id="3.30.160.810">
    <property type="match status" value="1"/>
</dbReference>
<keyword evidence="2 7" id="KW-0699">rRNA-binding</keyword>
<evidence type="ECO:0000256" key="1">
    <source>
        <dbReference type="ARBA" id="ARBA00006540"/>
    </source>
</evidence>
<accession>A0A1M6F7X0</accession>
<dbReference type="PANTHER" id="PTHR11229">
    <property type="entry name" value="50S RIBOSOMAL PROTEIN L3"/>
    <property type="match status" value="1"/>
</dbReference>
<comment type="function">
    <text evidence="7 9">One of the primary rRNA binding proteins, it binds directly near the 3'-end of the 23S rRNA, where it nucleates assembly of the 50S subunit.</text>
</comment>
<evidence type="ECO:0000256" key="8">
    <source>
        <dbReference type="RuleBase" id="RU003905"/>
    </source>
</evidence>
<evidence type="ECO:0000313" key="11">
    <source>
        <dbReference type="Proteomes" id="UP000324781"/>
    </source>
</evidence>
<evidence type="ECO:0000256" key="3">
    <source>
        <dbReference type="ARBA" id="ARBA00022884"/>
    </source>
</evidence>